<sequence>MNNFFRAILAGAAAKKFGGGCLGTIVIFVIVWVALGQCGSNFKAKSPANDTKAKKAATTYIYPASYQPLVRLAG</sequence>
<evidence type="ECO:0000313" key="3">
    <source>
        <dbReference type="Proteomes" id="UP001168528"/>
    </source>
</evidence>
<organism evidence="2 3">
    <name type="scientific">Rhodocytophaga aerolata</name>
    <dbReference type="NCBI Taxonomy" id="455078"/>
    <lineage>
        <taxon>Bacteria</taxon>
        <taxon>Pseudomonadati</taxon>
        <taxon>Bacteroidota</taxon>
        <taxon>Cytophagia</taxon>
        <taxon>Cytophagales</taxon>
        <taxon>Rhodocytophagaceae</taxon>
        <taxon>Rhodocytophaga</taxon>
    </lineage>
</organism>
<accession>A0ABT8R5L8</accession>
<keyword evidence="3" id="KW-1185">Reference proteome</keyword>
<keyword evidence="1" id="KW-1133">Transmembrane helix</keyword>
<name>A0ABT8R5L8_9BACT</name>
<comment type="caution">
    <text evidence="2">The sequence shown here is derived from an EMBL/GenBank/DDBJ whole genome shotgun (WGS) entry which is preliminary data.</text>
</comment>
<dbReference type="Proteomes" id="UP001168528">
    <property type="component" value="Unassembled WGS sequence"/>
</dbReference>
<evidence type="ECO:0000256" key="1">
    <source>
        <dbReference type="SAM" id="Phobius"/>
    </source>
</evidence>
<gene>
    <name evidence="2" type="ORF">Q0590_09675</name>
</gene>
<feature type="transmembrane region" description="Helical" evidence="1">
    <location>
        <begin position="17"/>
        <end position="35"/>
    </location>
</feature>
<evidence type="ECO:0000313" key="2">
    <source>
        <dbReference type="EMBL" id="MDO1446518.1"/>
    </source>
</evidence>
<keyword evidence="1" id="KW-0472">Membrane</keyword>
<dbReference type="EMBL" id="JAUKPO010000004">
    <property type="protein sequence ID" value="MDO1446518.1"/>
    <property type="molecule type" value="Genomic_DNA"/>
</dbReference>
<reference evidence="2" key="1">
    <citation type="submission" date="2023-07" db="EMBL/GenBank/DDBJ databases">
        <title>The genome sequence of Rhodocytophaga aerolata KACC 12507.</title>
        <authorList>
            <person name="Zhang X."/>
        </authorList>
    </citation>
    <scope>NUCLEOTIDE SEQUENCE</scope>
    <source>
        <strain evidence="2">KACC 12507</strain>
    </source>
</reference>
<keyword evidence="1" id="KW-0812">Transmembrane</keyword>
<proteinExistence type="predicted"/>
<protein>
    <submittedName>
        <fullName evidence="2">Uncharacterized protein</fullName>
    </submittedName>
</protein>
<dbReference type="RefSeq" id="WP_302037321.1">
    <property type="nucleotide sequence ID" value="NZ_JAUKPO010000004.1"/>
</dbReference>